<evidence type="ECO:0000256" key="1">
    <source>
        <dbReference type="ARBA" id="ARBA00007085"/>
    </source>
</evidence>
<proteinExistence type="inferred from homology"/>
<protein>
    <recommendedName>
        <fullName evidence="5">Invertebrate defensins family profile domain-containing protein</fullName>
    </recommendedName>
</protein>
<feature type="non-terminal residue" evidence="3">
    <location>
        <position position="65"/>
    </location>
</feature>
<evidence type="ECO:0000256" key="2">
    <source>
        <dbReference type="SAM" id="SignalP"/>
    </source>
</evidence>
<dbReference type="InterPro" id="IPR036574">
    <property type="entry name" value="Scorpion_toxin-like_sf"/>
</dbReference>
<dbReference type="AlphaFoldDB" id="A0A9P5V9D0"/>
<evidence type="ECO:0000313" key="4">
    <source>
        <dbReference type="Proteomes" id="UP000748756"/>
    </source>
</evidence>
<keyword evidence="4" id="KW-1185">Reference proteome</keyword>
<dbReference type="Proteomes" id="UP000748756">
    <property type="component" value="Unassembled WGS sequence"/>
</dbReference>
<dbReference type="OrthoDB" id="4245109at2759"/>
<organism evidence="3 4">
    <name type="scientific">Linnemannia schmuckeri</name>
    <dbReference type="NCBI Taxonomy" id="64567"/>
    <lineage>
        <taxon>Eukaryota</taxon>
        <taxon>Fungi</taxon>
        <taxon>Fungi incertae sedis</taxon>
        <taxon>Mucoromycota</taxon>
        <taxon>Mortierellomycotina</taxon>
        <taxon>Mortierellomycetes</taxon>
        <taxon>Mortierellales</taxon>
        <taxon>Mortierellaceae</taxon>
        <taxon>Linnemannia</taxon>
    </lineage>
</organism>
<gene>
    <name evidence="3" type="ORF">BG015_010020</name>
</gene>
<accession>A0A9P5V9D0</accession>
<feature type="signal peptide" evidence="2">
    <location>
        <begin position="1"/>
        <end position="20"/>
    </location>
</feature>
<sequence>MLKGYIIALFVMVAATTTTAAPVYLQKRLSCQAGDIFGAGNAACSASCIAQGQGFHGGFCDDHAV</sequence>
<keyword evidence="2" id="KW-0732">Signal</keyword>
<evidence type="ECO:0008006" key="5">
    <source>
        <dbReference type="Google" id="ProtNLM"/>
    </source>
</evidence>
<comment type="similarity">
    <text evidence="1">Belongs to the invertebrate defensin family.</text>
</comment>
<reference evidence="3" key="1">
    <citation type="journal article" date="2020" name="Fungal Divers.">
        <title>Resolving the Mortierellaceae phylogeny through synthesis of multi-gene phylogenetics and phylogenomics.</title>
        <authorList>
            <person name="Vandepol N."/>
            <person name="Liber J."/>
            <person name="Desiro A."/>
            <person name="Na H."/>
            <person name="Kennedy M."/>
            <person name="Barry K."/>
            <person name="Grigoriev I.V."/>
            <person name="Miller A.N."/>
            <person name="O'Donnell K."/>
            <person name="Stajich J.E."/>
            <person name="Bonito G."/>
        </authorList>
    </citation>
    <scope>NUCLEOTIDE SEQUENCE</scope>
    <source>
        <strain evidence="3">NRRL 6426</strain>
    </source>
</reference>
<name>A0A9P5V9D0_9FUNG</name>
<comment type="caution">
    <text evidence="3">The sequence shown here is derived from an EMBL/GenBank/DDBJ whole genome shotgun (WGS) entry which is preliminary data.</text>
</comment>
<dbReference type="Gene3D" id="3.30.30.10">
    <property type="entry name" value="Knottin, scorpion toxin-like"/>
    <property type="match status" value="1"/>
</dbReference>
<evidence type="ECO:0000313" key="3">
    <source>
        <dbReference type="EMBL" id="KAF9148244.1"/>
    </source>
</evidence>
<feature type="chain" id="PRO_5040144887" description="Invertebrate defensins family profile domain-containing protein" evidence="2">
    <location>
        <begin position="21"/>
        <end position="65"/>
    </location>
</feature>
<dbReference type="EMBL" id="JAAAUQ010000689">
    <property type="protein sequence ID" value="KAF9148244.1"/>
    <property type="molecule type" value="Genomic_DNA"/>
</dbReference>